<evidence type="ECO:0000256" key="1">
    <source>
        <dbReference type="SAM" id="MobiDB-lite"/>
    </source>
</evidence>
<reference evidence="3" key="1">
    <citation type="journal article" date="2011" name="Nat. Genet.">
        <title>The Arabidopsis lyrata genome sequence and the basis of rapid genome size change.</title>
        <authorList>
            <person name="Hu T.T."/>
            <person name="Pattyn P."/>
            <person name="Bakker E.G."/>
            <person name="Cao J."/>
            <person name="Cheng J.-F."/>
            <person name="Clark R.M."/>
            <person name="Fahlgren N."/>
            <person name="Fawcett J.A."/>
            <person name="Grimwood J."/>
            <person name="Gundlach H."/>
            <person name="Haberer G."/>
            <person name="Hollister J.D."/>
            <person name="Ossowski S."/>
            <person name="Ottilar R.P."/>
            <person name="Salamov A.A."/>
            <person name="Schneeberger K."/>
            <person name="Spannagl M."/>
            <person name="Wang X."/>
            <person name="Yang L."/>
            <person name="Nasrallah M.E."/>
            <person name="Bergelson J."/>
            <person name="Carrington J.C."/>
            <person name="Gaut B.S."/>
            <person name="Schmutz J."/>
            <person name="Mayer K.F.X."/>
            <person name="Van de Peer Y."/>
            <person name="Grigoriev I.V."/>
            <person name="Nordborg M."/>
            <person name="Weigel D."/>
            <person name="Guo Y.-L."/>
        </authorList>
    </citation>
    <scope>NUCLEOTIDE SEQUENCE [LARGE SCALE GENOMIC DNA]</scope>
    <source>
        <strain evidence="3">cv. MN47</strain>
    </source>
</reference>
<feature type="compositionally biased region" description="Polar residues" evidence="1">
    <location>
        <begin position="110"/>
        <end position="121"/>
    </location>
</feature>
<accession>D7L8L3</accession>
<dbReference type="Proteomes" id="UP000008694">
    <property type="component" value="Unassembled WGS sequence"/>
</dbReference>
<feature type="region of interest" description="Disordered" evidence="1">
    <location>
        <begin position="1"/>
        <end position="150"/>
    </location>
</feature>
<dbReference type="AlphaFoldDB" id="D7L8L3"/>
<evidence type="ECO:0000313" key="2">
    <source>
        <dbReference type="EMBL" id="EFH59936.1"/>
    </source>
</evidence>
<feature type="compositionally biased region" description="Basic and acidic residues" evidence="1">
    <location>
        <begin position="124"/>
        <end position="143"/>
    </location>
</feature>
<sequence>MKAEDWRRGSLDVGAVMEERERPETPSPRENDFFFNNPPSPTATEQPAEKADEQAPDQTTEQHTVPLTQTSQTQKTIQTEEITQKISSTNEEVTQDINSSGNKNEDNVGNRMNQMDGTNEQQDNDQHDERDNVDNGVNENDRADEQEDNA</sequence>
<dbReference type="Gramene" id="fgenesh1_pg.C_scaffold_3002592">
    <property type="protein sequence ID" value="fgenesh1_pg.C_scaffold_3002592"/>
    <property type="gene ID" value="fgenesh1_pg.C_scaffold_3002592"/>
</dbReference>
<protein>
    <submittedName>
        <fullName evidence="2">Predicted protein</fullName>
    </submittedName>
</protein>
<keyword evidence="3" id="KW-1185">Reference proteome</keyword>
<feature type="compositionally biased region" description="Basic and acidic residues" evidence="1">
    <location>
        <begin position="1"/>
        <end position="10"/>
    </location>
</feature>
<gene>
    <name evidence="2" type="ORF">ARALYDRAFT_342829</name>
</gene>
<proteinExistence type="predicted"/>
<organism evidence="3">
    <name type="scientific">Arabidopsis lyrata subsp. lyrata</name>
    <name type="common">Lyre-leaved rock-cress</name>
    <dbReference type="NCBI Taxonomy" id="81972"/>
    <lineage>
        <taxon>Eukaryota</taxon>
        <taxon>Viridiplantae</taxon>
        <taxon>Streptophyta</taxon>
        <taxon>Embryophyta</taxon>
        <taxon>Tracheophyta</taxon>
        <taxon>Spermatophyta</taxon>
        <taxon>Magnoliopsida</taxon>
        <taxon>eudicotyledons</taxon>
        <taxon>Gunneridae</taxon>
        <taxon>Pentapetalae</taxon>
        <taxon>rosids</taxon>
        <taxon>malvids</taxon>
        <taxon>Brassicales</taxon>
        <taxon>Brassicaceae</taxon>
        <taxon>Camelineae</taxon>
        <taxon>Arabidopsis</taxon>
    </lineage>
</organism>
<feature type="compositionally biased region" description="Basic and acidic residues" evidence="1">
    <location>
        <begin position="17"/>
        <end position="32"/>
    </location>
</feature>
<feature type="compositionally biased region" description="Polar residues" evidence="1">
    <location>
        <begin position="88"/>
        <end position="102"/>
    </location>
</feature>
<feature type="compositionally biased region" description="Low complexity" evidence="1">
    <location>
        <begin position="68"/>
        <end position="87"/>
    </location>
</feature>
<feature type="compositionally biased region" description="Polar residues" evidence="1">
    <location>
        <begin position="56"/>
        <end position="67"/>
    </location>
</feature>
<evidence type="ECO:0000313" key="3">
    <source>
        <dbReference type="Proteomes" id="UP000008694"/>
    </source>
</evidence>
<name>D7L8L3_ARALL</name>
<dbReference type="EMBL" id="GL348715">
    <property type="protein sequence ID" value="EFH59936.1"/>
    <property type="molecule type" value="Genomic_DNA"/>
</dbReference>
<dbReference type="HOGENOM" id="CLU_1743013_0_0_1"/>